<dbReference type="EMBL" id="CP011454">
    <property type="protein sequence ID" value="AMW05883.1"/>
    <property type="molecule type" value="Genomic_DNA"/>
</dbReference>
<feature type="domain" description="Response regulatory" evidence="4">
    <location>
        <begin position="13"/>
        <end position="126"/>
    </location>
</feature>
<accession>A0A143BMQ2</accession>
<protein>
    <recommendedName>
        <fullName evidence="8">Fis family transcriptional regulator</fullName>
    </recommendedName>
</protein>
<dbReference type="RefSeq" id="WP_053333633.1">
    <property type="nucleotide sequence ID" value="NZ_CP011454.1"/>
</dbReference>
<evidence type="ECO:0000259" key="5">
    <source>
        <dbReference type="PROSITE" id="PS51755"/>
    </source>
</evidence>
<dbReference type="PROSITE" id="PS51755">
    <property type="entry name" value="OMPR_PHOB"/>
    <property type="match status" value="1"/>
</dbReference>
<dbReference type="GO" id="GO:0005829">
    <property type="term" value="C:cytosol"/>
    <property type="evidence" value="ECO:0007669"/>
    <property type="project" value="TreeGrafter"/>
</dbReference>
<dbReference type="GO" id="GO:0032993">
    <property type="term" value="C:protein-DNA complex"/>
    <property type="evidence" value="ECO:0007669"/>
    <property type="project" value="TreeGrafter"/>
</dbReference>
<evidence type="ECO:0000259" key="4">
    <source>
        <dbReference type="PROSITE" id="PS50110"/>
    </source>
</evidence>
<evidence type="ECO:0000256" key="1">
    <source>
        <dbReference type="ARBA" id="ARBA00023125"/>
    </source>
</evidence>
<dbReference type="PANTHER" id="PTHR48111">
    <property type="entry name" value="REGULATOR OF RPOS"/>
    <property type="match status" value="1"/>
</dbReference>
<dbReference type="Pfam" id="PF00486">
    <property type="entry name" value="Trans_reg_C"/>
    <property type="match status" value="1"/>
</dbReference>
<dbReference type="AlphaFoldDB" id="A0A143BMQ2"/>
<dbReference type="PANTHER" id="PTHR48111:SF50">
    <property type="entry name" value="KDP OPERON TRANSCRIPTIONAL REGULATORY PROTEIN KDPE"/>
    <property type="match status" value="1"/>
</dbReference>
<proteinExistence type="predicted"/>
<keyword evidence="1 3" id="KW-0238">DNA-binding</keyword>
<dbReference type="InterPro" id="IPR036388">
    <property type="entry name" value="WH-like_DNA-bd_sf"/>
</dbReference>
<evidence type="ECO:0000313" key="6">
    <source>
        <dbReference type="EMBL" id="AMW05883.1"/>
    </source>
</evidence>
<feature type="domain" description="OmpR/PhoB-type" evidence="5">
    <location>
        <begin position="138"/>
        <end position="237"/>
    </location>
</feature>
<evidence type="ECO:0008006" key="8">
    <source>
        <dbReference type="Google" id="ProtNLM"/>
    </source>
</evidence>
<keyword evidence="7" id="KW-1185">Reference proteome</keyword>
<dbReference type="GO" id="GO:0000156">
    <property type="term" value="F:phosphorelay response regulator activity"/>
    <property type="evidence" value="ECO:0007669"/>
    <property type="project" value="TreeGrafter"/>
</dbReference>
<dbReference type="Pfam" id="PF00072">
    <property type="entry name" value="Response_reg"/>
    <property type="match status" value="1"/>
</dbReference>
<evidence type="ECO:0000256" key="3">
    <source>
        <dbReference type="PROSITE-ProRule" id="PRU01091"/>
    </source>
</evidence>
<dbReference type="SMART" id="SM00448">
    <property type="entry name" value="REC"/>
    <property type="match status" value="1"/>
</dbReference>
<dbReference type="InterPro" id="IPR001789">
    <property type="entry name" value="Sig_transdc_resp-reg_receiver"/>
</dbReference>
<dbReference type="CDD" id="cd00383">
    <property type="entry name" value="trans_reg_C"/>
    <property type="match status" value="1"/>
</dbReference>
<dbReference type="Gene3D" id="3.40.50.2300">
    <property type="match status" value="1"/>
</dbReference>
<dbReference type="OrthoDB" id="9802426at2"/>
<organism evidence="6 7">
    <name type="scientific">Gemmatimonas phototrophica</name>
    <dbReference type="NCBI Taxonomy" id="1379270"/>
    <lineage>
        <taxon>Bacteria</taxon>
        <taxon>Pseudomonadati</taxon>
        <taxon>Gemmatimonadota</taxon>
        <taxon>Gemmatimonadia</taxon>
        <taxon>Gemmatimonadales</taxon>
        <taxon>Gemmatimonadaceae</taxon>
        <taxon>Gemmatimonas</taxon>
    </lineage>
</organism>
<dbReference type="eggNOG" id="COG0745">
    <property type="taxonomic scope" value="Bacteria"/>
</dbReference>
<dbReference type="Proteomes" id="UP000076404">
    <property type="component" value="Chromosome"/>
</dbReference>
<dbReference type="PROSITE" id="PS50110">
    <property type="entry name" value="RESPONSE_REGULATORY"/>
    <property type="match status" value="1"/>
</dbReference>
<dbReference type="InterPro" id="IPR011006">
    <property type="entry name" value="CheY-like_superfamily"/>
</dbReference>
<gene>
    <name evidence="6" type="ORF">GEMMAAP_15955</name>
</gene>
<name>A0A143BMQ2_9BACT</name>
<dbReference type="STRING" id="1379270.GEMMAAP_15955"/>
<dbReference type="InterPro" id="IPR039420">
    <property type="entry name" value="WalR-like"/>
</dbReference>
<dbReference type="SUPFAM" id="SSF52172">
    <property type="entry name" value="CheY-like"/>
    <property type="match status" value="1"/>
</dbReference>
<dbReference type="Gene3D" id="6.10.250.690">
    <property type="match status" value="1"/>
</dbReference>
<feature type="modified residue" description="4-aspartylphosphate" evidence="2">
    <location>
        <position position="62"/>
    </location>
</feature>
<dbReference type="GO" id="GO:0000976">
    <property type="term" value="F:transcription cis-regulatory region binding"/>
    <property type="evidence" value="ECO:0007669"/>
    <property type="project" value="TreeGrafter"/>
</dbReference>
<sequence>MALQLGEWVDPERILIVEDDDALRETLAHTLASVCREVRTAATLADAFHEAIHSPPELIVLDLGLPDGDGTELVTRLREATDVPIIVLSGRDTEEAKVALLDAGADDFLIKPCGGAELLARVRGQLRRSVTSQAARSWSHIEVDGVEIDLVAQRVVRDGQPQRLTPTEWALLRALVLQAGRAISPKQLWDIVWDREFGDYSTHVRVHITHLRRKIEPNPQVPRLIITEPGVGYRFNGPQ</sequence>
<dbReference type="KEGG" id="gph:GEMMAAP_15955"/>
<evidence type="ECO:0000313" key="7">
    <source>
        <dbReference type="Proteomes" id="UP000076404"/>
    </source>
</evidence>
<reference evidence="6 7" key="2">
    <citation type="journal article" date="2016" name="Environ. Microbiol. Rep.">
        <title>Metagenomic evidence for the presence of phototrophic Gemmatimonadetes bacteria in diverse environments.</title>
        <authorList>
            <person name="Zeng Y."/>
            <person name="Baumbach J."/>
            <person name="Barbosa E.G."/>
            <person name="Azevedo V."/>
            <person name="Zhang C."/>
            <person name="Koblizek M."/>
        </authorList>
    </citation>
    <scope>NUCLEOTIDE SEQUENCE [LARGE SCALE GENOMIC DNA]</scope>
    <source>
        <strain evidence="6 7">AP64</strain>
    </source>
</reference>
<evidence type="ECO:0000256" key="2">
    <source>
        <dbReference type="PROSITE-ProRule" id="PRU00169"/>
    </source>
</evidence>
<reference evidence="6 7" key="1">
    <citation type="journal article" date="2014" name="Proc. Natl. Acad. Sci. U.S.A.">
        <title>Functional type 2 photosynthetic reaction centers found in the rare bacterial phylum Gemmatimonadetes.</title>
        <authorList>
            <person name="Zeng Y."/>
            <person name="Feng F."/>
            <person name="Medova H."/>
            <person name="Dean J."/>
            <person name="Koblizek M."/>
        </authorList>
    </citation>
    <scope>NUCLEOTIDE SEQUENCE [LARGE SCALE GENOMIC DNA]</scope>
    <source>
        <strain evidence="6 7">AP64</strain>
    </source>
</reference>
<keyword evidence="2" id="KW-0597">Phosphoprotein</keyword>
<dbReference type="GO" id="GO:0006355">
    <property type="term" value="P:regulation of DNA-templated transcription"/>
    <property type="evidence" value="ECO:0007669"/>
    <property type="project" value="InterPro"/>
</dbReference>
<dbReference type="Gene3D" id="1.10.10.10">
    <property type="entry name" value="Winged helix-like DNA-binding domain superfamily/Winged helix DNA-binding domain"/>
    <property type="match status" value="1"/>
</dbReference>
<dbReference type="InterPro" id="IPR001867">
    <property type="entry name" value="OmpR/PhoB-type_DNA-bd"/>
</dbReference>
<feature type="DNA-binding region" description="OmpR/PhoB-type" evidence="3">
    <location>
        <begin position="138"/>
        <end position="237"/>
    </location>
</feature>
<dbReference type="SMART" id="SM00862">
    <property type="entry name" value="Trans_reg_C"/>
    <property type="match status" value="1"/>
</dbReference>